<proteinExistence type="predicted"/>
<evidence type="ECO:0000256" key="2">
    <source>
        <dbReference type="ARBA" id="ARBA00023315"/>
    </source>
</evidence>
<evidence type="ECO:0000256" key="1">
    <source>
        <dbReference type="ARBA" id="ARBA00022679"/>
    </source>
</evidence>
<dbReference type="CDD" id="cd04301">
    <property type="entry name" value="NAT_SF"/>
    <property type="match status" value="1"/>
</dbReference>
<accession>A0A2Z4UAS4</accession>
<dbReference type="Pfam" id="PF00583">
    <property type="entry name" value="Acetyltransf_1"/>
    <property type="match status" value="1"/>
</dbReference>
<dbReference type="KEGG" id="blau:DQQ01_08270"/>
<name>A0A2Z4UAS4_9FIRM</name>
<keyword evidence="1 4" id="KW-0808">Transferase</keyword>
<evidence type="ECO:0000313" key="5">
    <source>
        <dbReference type="Proteomes" id="UP000250003"/>
    </source>
</evidence>
<dbReference type="SUPFAM" id="SSF55729">
    <property type="entry name" value="Acyl-CoA N-acyltransferases (Nat)"/>
    <property type="match status" value="1"/>
</dbReference>
<protein>
    <submittedName>
        <fullName evidence="4">GNAT family N-acetyltransferase</fullName>
    </submittedName>
</protein>
<keyword evidence="5" id="KW-1185">Reference proteome</keyword>
<dbReference type="InterPro" id="IPR051635">
    <property type="entry name" value="SNAT-like"/>
</dbReference>
<keyword evidence="2" id="KW-0012">Acyltransferase</keyword>
<feature type="domain" description="N-acetyltransferase" evidence="3">
    <location>
        <begin position="4"/>
        <end position="162"/>
    </location>
</feature>
<dbReference type="PANTHER" id="PTHR10908">
    <property type="entry name" value="SEROTONIN N-ACETYLTRANSFERASE"/>
    <property type="match status" value="1"/>
</dbReference>
<sequence length="165" mass="18818">MLKPEIRTARKEEAALLAKIEALCFPKAEAASEEEIRVRMETFLENFFVAEIDGTVVGFINGGTTDKPSLPDELYHNASLHKPEGAYQTVFGLDILPEYRHRKIAGSLLEYMVEISRQRGKKGVILTCKEHLIPFYESHGFHNFGVSQSEHGNAVWYDMRREFSK</sequence>
<dbReference type="InterPro" id="IPR000182">
    <property type="entry name" value="GNAT_dom"/>
</dbReference>
<dbReference type="PANTHER" id="PTHR10908:SF0">
    <property type="entry name" value="SEROTONIN N-ACETYLTRANSFERASE"/>
    <property type="match status" value="1"/>
</dbReference>
<dbReference type="OrthoDB" id="9800962at2"/>
<reference evidence="5" key="1">
    <citation type="submission" date="2018-06" db="EMBL/GenBank/DDBJ databases">
        <title>Description of Blautia argi sp. nov., a new anaerobic isolated from dog feces.</title>
        <authorList>
            <person name="Chang Y.-H."/>
            <person name="Paek J."/>
            <person name="Shin Y."/>
        </authorList>
    </citation>
    <scope>NUCLEOTIDE SEQUENCE [LARGE SCALE GENOMIC DNA]</scope>
    <source>
        <strain evidence="5">KCTC 15426</strain>
    </source>
</reference>
<dbReference type="PROSITE" id="PS51186">
    <property type="entry name" value="GNAT"/>
    <property type="match status" value="1"/>
</dbReference>
<dbReference type="EMBL" id="CP030280">
    <property type="protein sequence ID" value="AWY98141.1"/>
    <property type="molecule type" value="Genomic_DNA"/>
</dbReference>
<dbReference type="AlphaFoldDB" id="A0A2Z4UAS4"/>
<dbReference type="RefSeq" id="WP_111919630.1">
    <property type="nucleotide sequence ID" value="NZ_CAUWHR010000004.1"/>
</dbReference>
<evidence type="ECO:0000313" key="4">
    <source>
        <dbReference type="EMBL" id="AWY98141.1"/>
    </source>
</evidence>
<dbReference type="InterPro" id="IPR016181">
    <property type="entry name" value="Acyl_CoA_acyltransferase"/>
</dbReference>
<evidence type="ECO:0000259" key="3">
    <source>
        <dbReference type="PROSITE" id="PS51186"/>
    </source>
</evidence>
<gene>
    <name evidence="4" type="ORF">DQQ01_08270</name>
</gene>
<organism evidence="4 5">
    <name type="scientific">Blautia argi</name>
    <dbReference type="NCBI Taxonomy" id="1912897"/>
    <lineage>
        <taxon>Bacteria</taxon>
        <taxon>Bacillati</taxon>
        <taxon>Bacillota</taxon>
        <taxon>Clostridia</taxon>
        <taxon>Lachnospirales</taxon>
        <taxon>Lachnospiraceae</taxon>
        <taxon>Blautia</taxon>
    </lineage>
</organism>
<dbReference type="Proteomes" id="UP000250003">
    <property type="component" value="Chromosome"/>
</dbReference>
<dbReference type="GO" id="GO:0008080">
    <property type="term" value="F:N-acetyltransferase activity"/>
    <property type="evidence" value="ECO:0007669"/>
    <property type="project" value="UniProtKB-ARBA"/>
</dbReference>
<dbReference type="Gene3D" id="3.40.630.30">
    <property type="match status" value="1"/>
</dbReference>